<evidence type="ECO:0000313" key="2">
    <source>
        <dbReference type="Proteomes" id="UP000735302"/>
    </source>
</evidence>
<comment type="caution">
    <text evidence="1">The sequence shown here is derived from an EMBL/GenBank/DDBJ whole genome shotgun (WGS) entry which is preliminary data.</text>
</comment>
<reference evidence="1 2" key="1">
    <citation type="journal article" date="2021" name="Elife">
        <title>Chloroplast acquisition without the gene transfer in kleptoplastic sea slugs, Plakobranchus ocellatus.</title>
        <authorList>
            <person name="Maeda T."/>
            <person name="Takahashi S."/>
            <person name="Yoshida T."/>
            <person name="Shimamura S."/>
            <person name="Takaki Y."/>
            <person name="Nagai Y."/>
            <person name="Toyoda A."/>
            <person name="Suzuki Y."/>
            <person name="Arimoto A."/>
            <person name="Ishii H."/>
            <person name="Satoh N."/>
            <person name="Nishiyama T."/>
            <person name="Hasebe M."/>
            <person name="Maruyama T."/>
            <person name="Minagawa J."/>
            <person name="Obokata J."/>
            <person name="Shigenobu S."/>
        </authorList>
    </citation>
    <scope>NUCLEOTIDE SEQUENCE [LARGE SCALE GENOMIC DNA]</scope>
</reference>
<evidence type="ECO:0000313" key="1">
    <source>
        <dbReference type="EMBL" id="GFN93452.1"/>
    </source>
</evidence>
<dbReference type="EMBL" id="BLXT01002349">
    <property type="protein sequence ID" value="GFN93452.1"/>
    <property type="molecule type" value="Genomic_DNA"/>
</dbReference>
<gene>
    <name evidence="1" type="ORF">PoB_001995800</name>
</gene>
<organism evidence="1 2">
    <name type="scientific">Plakobranchus ocellatus</name>
    <dbReference type="NCBI Taxonomy" id="259542"/>
    <lineage>
        <taxon>Eukaryota</taxon>
        <taxon>Metazoa</taxon>
        <taxon>Spiralia</taxon>
        <taxon>Lophotrochozoa</taxon>
        <taxon>Mollusca</taxon>
        <taxon>Gastropoda</taxon>
        <taxon>Heterobranchia</taxon>
        <taxon>Euthyneura</taxon>
        <taxon>Panpulmonata</taxon>
        <taxon>Sacoglossa</taxon>
        <taxon>Placobranchoidea</taxon>
        <taxon>Plakobranchidae</taxon>
        <taxon>Plakobranchus</taxon>
    </lineage>
</organism>
<name>A0AAV3ZFB7_9GAST</name>
<sequence length="110" mass="12010">MFCNFQLVKSSFSRVLITDDSPTQISIRSHDVGDGEEKARAESIEIAKRGKCLRLVFVHADDPLQSDLRLSGPPSAMAPVVGLGPMMKGSLQIPERICYPLGTNNTPLQI</sequence>
<dbReference type="Proteomes" id="UP000735302">
    <property type="component" value="Unassembled WGS sequence"/>
</dbReference>
<keyword evidence="2" id="KW-1185">Reference proteome</keyword>
<dbReference type="AlphaFoldDB" id="A0AAV3ZFB7"/>
<accession>A0AAV3ZFB7</accession>
<proteinExistence type="predicted"/>
<protein>
    <submittedName>
        <fullName evidence="1">Uncharacterized protein</fullName>
    </submittedName>
</protein>